<dbReference type="InterPro" id="IPR003660">
    <property type="entry name" value="HAMP_dom"/>
</dbReference>
<dbReference type="InterPro" id="IPR050428">
    <property type="entry name" value="TCS_sensor_his_kinase"/>
</dbReference>
<keyword evidence="13 14" id="KW-0472">Membrane</keyword>
<dbReference type="EC" id="2.7.13.3" evidence="3"/>
<dbReference type="InterPro" id="IPR004358">
    <property type="entry name" value="Sig_transdc_His_kin-like_C"/>
</dbReference>
<dbReference type="CDD" id="cd06225">
    <property type="entry name" value="HAMP"/>
    <property type="match status" value="1"/>
</dbReference>
<dbReference type="Gene3D" id="3.30.565.10">
    <property type="entry name" value="Histidine kinase-like ATPase, C-terminal domain"/>
    <property type="match status" value="1"/>
</dbReference>
<dbReference type="AlphaFoldDB" id="A0A3D9HTW3"/>
<evidence type="ECO:0000256" key="14">
    <source>
        <dbReference type="SAM" id="Phobius"/>
    </source>
</evidence>
<sequence>MGTWTFSRKVSASIAAATLIVAIVTSGFVYLTFKHWTERQEVALLDSKLKQFELKMSDVSFLPSLLHPGTGTGNDIRNIFKPDLSAFLSDLDAGQRLEMLDRNGQVLAEVGSEKSGRKKIEYRAEKDLDLPGYDSVKLLLTVDSEHSRSATAERLVGRLLLLGLLIAAGMAIVGGVIVARSTLKPIRRMIGEVRSIRANDLSQRLRLPAAKDELYELGETFNVFLNKLDVSFDQQRRFVADASHELKTPLAIIEGHTHMIQRWGKKSPEVLDESLAFMMNETRRMKELIAQLLLLAESEEPLPIEAVEVCDLKMTLSELLPQTVHVNPEVKLDYDTHPSGAAALIRMPANASYQVLRNIVENALKYTPKGGTVSIRLQEKEGRITVSVTDTGMGISAEQLPHIFDRFYRTESSRNRTQGGSGLGLAITKTIMERYGGSIAIDSTQGQGTTVILQYIQGLSKFTI</sequence>
<evidence type="ECO:0000256" key="8">
    <source>
        <dbReference type="ARBA" id="ARBA00022741"/>
    </source>
</evidence>
<evidence type="ECO:0000256" key="4">
    <source>
        <dbReference type="ARBA" id="ARBA00022475"/>
    </source>
</evidence>
<protein>
    <recommendedName>
        <fullName evidence="3">histidine kinase</fullName>
        <ecNumber evidence="3">2.7.13.3</ecNumber>
    </recommendedName>
</protein>
<dbReference type="PROSITE" id="PS50109">
    <property type="entry name" value="HIS_KIN"/>
    <property type="match status" value="1"/>
</dbReference>
<comment type="caution">
    <text evidence="17">The sequence shown here is derived from an EMBL/GenBank/DDBJ whole genome shotgun (WGS) entry which is preliminary data.</text>
</comment>
<organism evidence="17 18">
    <name type="scientific">Cohnella lupini</name>
    <dbReference type="NCBI Taxonomy" id="1294267"/>
    <lineage>
        <taxon>Bacteria</taxon>
        <taxon>Bacillati</taxon>
        <taxon>Bacillota</taxon>
        <taxon>Bacilli</taxon>
        <taxon>Bacillales</taxon>
        <taxon>Paenibacillaceae</taxon>
        <taxon>Cohnella</taxon>
    </lineage>
</organism>
<dbReference type="InterPro" id="IPR036890">
    <property type="entry name" value="HATPase_C_sf"/>
</dbReference>
<evidence type="ECO:0000256" key="6">
    <source>
        <dbReference type="ARBA" id="ARBA00022679"/>
    </source>
</evidence>
<dbReference type="Gene3D" id="1.10.287.130">
    <property type="match status" value="1"/>
</dbReference>
<dbReference type="SUPFAM" id="SSF55874">
    <property type="entry name" value="ATPase domain of HSP90 chaperone/DNA topoisomerase II/histidine kinase"/>
    <property type="match status" value="1"/>
</dbReference>
<keyword evidence="18" id="KW-1185">Reference proteome</keyword>
<feature type="domain" description="Histidine kinase" evidence="15">
    <location>
        <begin position="241"/>
        <end position="459"/>
    </location>
</feature>
<evidence type="ECO:0000313" key="18">
    <source>
        <dbReference type="Proteomes" id="UP000256869"/>
    </source>
</evidence>
<dbReference type="InterPro" id="IPR003594">
    <property type="entry name" value="HATPase_dom"/>
</dbReference>
<evidence type="ECO:0000256" key="11">
    <source>
        <dbReference type="ARBA" id="ARBA00022989"/>
    </source>
</evidence>
<dbReference type="InterPro" id="IPR003661">
    <property type="entry name" value="HisK_dim/P_dom"/>
</dbReference>
<dbReference type="InterPro" id="IPR005467">
    <property type="entry name" value="His_kinase_dom"/>
</dbReference>
<dbReference type="GO" id="GO:0005886">
    <property type="term" value="C:plasma membrane"/>
    <property type="evidence" value="ECO:0007669"/>
    <property type="project" value="UniProtKB-SubCell"/>
</dbReference>
<keyword evidence="4" id="KW-1003">Cell membrane</keyword>
<dbReference type="EMBL" id="QRDY01000028">
    <property type="protein sequence ID" value="RED52954.1"/>
    <property type="molecule type" value="Genomic_DNA"/>
</dbReference>
<dbReference type="SMART" id="SM00387">
    <property type="entry name" value="HATPase_c"/>
    <property type="match status" value="1"/>
</dbReference>
<dbReference type="PRINTS" id="PR00344">
    <property type="entry name" value="BCTRLSENSOR"/>
</dbReference>
<dbReference type="CDD" id="cd00075">
    <property type="entry name" value="HATPase"/>
    <property type="match status" value="1"/>
</dbReference>
<proteinExistence type="predicted"/>
<dbReference type="GO" id="GO:0005524">
    <property type="term" value="F:ATP binding"/>
    <property type="evidence" value="ECO:0007669"/>
    <property type="project" value="UniProtKB-KW"/>
</dbReference>
<evidence type="ECO:0000259" key="15">
    <source>
        <dbReference type="PROSITE" id="PS50109"/>
    </source>
</evidence>
<dbReference type="Pfam" id="PF00512">
    <property type="entry name" value="HisKA"/>
    <property type="match status" value="1"/>
</dbReference>
<keyword evidence="10" id="KW-0067">ATP-binding</keyword>
<gene>
    <name evidence="17" type="ORF">DFP95_12810</name>
</gene>
<comment type="catalytic activity">
    <reaction evidence="1">
        <text>ATP + protein L-histidine = ADP + protein N-phospho-L-histidine.</text>
        <dbReference type="EC" id="2.7.13.3"/>
    </reaction>
</comment>
<keyword evidence="7 14" id="KW-0812">Transmembrane</keyword>
<evidence type="ECO:0000259" key="16">
    <source>
        <dbReference type="PROSITE" id="PS50885"/>
    </source>
</evidence>
<accession>A0A3D9HTW3</accession>
<keyword evidence="6" id="KW-0808">Transferase</keyword>
<dbReference type="RefSeq" id="WP_181907610.1">
    <property type="nucleotide sequence ID" value="NZ_QRDY01000028.1"/>
</dbReference>
<evidence type="ECO:0000256" key="12">
    <source>
        <dbReference type="ARBA" id="ARBA00023012"/>
    </source>
</evidence>
<evidence type="ECO:0000256" key="1">
    <source>
        <dbReference type="ARBA" id="ARBA00000085"/>
    </source>
</evidence>
<feature type="transmembrane region" description="Helical" evidence="14">
    <location>
        <begin position="12"/>
        <end position="33"/>
    </location>
</feature>
<dbReference type="Pfam" id="PF02518">
    <property type="entry name" value="HATPase_c"/>
    <property type="match status" value="1"/>
</dbReference>
<keyword evidence="8" id="KW-0547">Nucleotide-binding</keyword>
<dbReference type="GO" id="GO:0000155">
    <property type="term" value="F:phosphorelay sensor kinase activity"/>
    <property type="evidence" value="ECO:0007669"/>
    <property type="project" value="InterPro"/>
</dbReference>
<dbReference type="FunFam" id="1.10.287.130:FF:000001">
    <property type="entry name" value="Two-component sensor histidine kinase"/>
    <property type="match status" value="1"/>
</dbReference>
<dbReference type="CDD" id="cd00082">
    <property type="entry name" value="HisKA"/>
    <property type="match status" value="1"/>
</dbReference>
<dbReference type="SUPFAM" id="SSF158472">
    <property type="entry name" value="HAMP domain-like"/>
    <property type="match status" value="1"/>
</dbReference>
<evidence type="ECO:0000256" key="9">
    <source>
        <dbReference type="ARBA" id="ARBA00022777"/>
    </source>
</evidence>
<feature type="transmembrane region" description="Helical" evidence="14">
    <location>
        <begin position="159"/>
        <end position="179"/>
    </location>
</feature>
<dbReference type="PANTHER" id="PTHR45436">
    <property type="entry name" value="SENSOR HISTIDINE KINASE YKOH"/>
    <property type="match status" value="1"/>
</dbReference>
<keyword evidence="12" id="KW-0902">Two-component regulatory system</keyword>
<dbReference type="Gene3D" id="6.10.340.10">
    <property type="match status" value="1"/>
</dbReference>
<dbReference type="Pfam" id="PF00672">
    <property type="entry name" value="HAMP"/>
    <property type="match status" value="1"/>
</dbReference>
<dbReference type="PANTHER" id="PTHR45436:SF5">
    <property type="entry name" value="SENSOR HISTIDINE KINASE TRCS"/>
    <property type="match status" value="1"/>
</dbReference>
<dbReference type="PROSITE" id="PS50885">
    <property type="entry name" value="HAMP"/>
    <property type="match status" value="1"/>
</dbReference>
<feature type="domain" description="HAMP" evidence="16">
    <location>
        <begin position="180"/>
        <end position="233"/>
    </location>
</feature>
<keyword evidence="11 14" id="KW-1133">Transmembrane helix</keyword>
<evidence type="ECO:0000256" key="10">
    <source>
        <dbReference type="ARBA" id="ARBA00022840"/>
    </source>
</evidence>
<dbReference type="InterPro" id="IPR036097">
    <property type="entry name" value="HisK_dim/P_sf"/>
</dbReference>
<name>A0A3D9HTW3_9BACL</name>
<evidence type="ECO:0000256" key="2">
    <source>
        <dbReference type="ARBA" id="ARBA00004651"/>
    </source>
</evidence>
<comment type="subcellular location">
    <subcellularLocation>
        <location evidence="2">Cell membrane</location>
        <topology evidence="2">Multi-pass membrane protein</topology>
    </subcellularLocation>
</comment>
<dbReference type="SMART" id="SM00388">
    <property type="entry name" value="HisKA"/>
    <property type="match status" value="1"/>
</dbReference>
<evidence type="ECO:0000256" key="5">
    <source>
        <dbReference type="ARBA" id="ARBA00022553"/>
    </source>
</evidence>
<evidence type="ECO:0000256" key="3">
    <source>
        <dbReference type="ARBA" id="ARBA00012438"/>
    </source>
</evidence>
<evidence type="ECO:0000313" key="17">
    <source>
        <dbReference type="EMBL" id="RED52954.1"/>
    </source>
</evidence>
<keyword evidence="9 17" id="KW-0418">Kinase</keyword>
<evidence type="ECO:0000256" key="7">
    <source>
        <dbReference type="ARBA" id="ARBA00022692"/>
    </source>
</evidence>
<dbReference type="SMART" id="SM00304">
    <property type="entry name" value="HAMP"/>
    <property type="match status" value="1"/>
</dbReference>
<reference evidence="17 18" key="1">
    <citation type="submission" date="2018-07" db="EMBL/GenBank/DDBJ databases">
        <title>Genomic Encyclopedia of Type Strains, Phase III (KMG-III): the genomes of soil and plant-associated and newly described type strains.</title>
        <authorList>
            <person name="Whitman W."/>
        </authorList>
    </citation>
    <scope>NUCLEOTIDE SEQUENCE [LARGE SCALE GENOMIC DNA]</scope>
    <source>
        <strain evidence="17 18">CECT 8236</strain>
    </source>
</reference>
<dbReference type="SUPFAM" id="SSF47384">
    <property type="entry name" value="Homodimeric domain of signal transducing histidine kinase"/>
    <property type="match status" value="1"/>
</dbReference>
<evidence type="ECO:0000256" key="13">
    <source>
        <dbReference type="ARBA" id="ARBA00023136"/>
    </source>
</evidence>
<keyword evidence="5" id="KW-0597">Phosphoprotein</keyword>
<dbReference type="FunFam" id="3.30.565.10:FF:000006">
    <property type="entry name" value="Sensor histidine kinase WalK"/>
    <property type="match status" value="1"/>
</dbReference>
<dbReference type="Proteomes" id="UP000256869">
    <property type="component" value="Unassembled WGS sequence"/>
</dbReference>